<sequence length="158" mass="18362">MYDDRNEDQQKLRVQQLFASFREVNQVLHQSMIRWTQRFGITPVQYFVLKSVLECPGIGLGELADKIHSVTSTTSGIVDRLVKAGWVHRERPEQDRRSIKLSLTTEGEAFILQLTELRLTNLAIALEQLPEEDAEDLQRIHSEIVRILHRQREGENDE</sequence>
<feature type="domain" description="HTH marR-type" evidence="4">
    <location>
        <begin position="14"/>
        <end position="146"/>
    </location>
</feature>
<keyword evidence="3" id="KW-0804">Transcription</keyword>
<dbReference type="SMART" id="SM00347">
    <property type="entry name" value="HTH_MARR"/>
    <property type="match status" value="1"/>
</dbReference>
<dbReference type="InterPro" id="IPR036390">
    <property type="entry name" value="WH_DNA-bd_sf"/>
</dbReference>
<evidence type="ECO:0000256" key="3">
    <source>
        <dbReference type="ARBA" id="ARBA00023163"/>
    </source>
</evidence>
<dbReference type="Gene3D" id="1.10.10.10">
    <property type="entry name" value="Winged helix-like DNA-binding domain superfamily/Winged helix DNA-binding domain"/>
    <property type="match status" value="1"/>
</dbReference>
<dbReference type="Pfam" id="PF01047">
    <property type="entry name" value="MarR"/>
    <property type="match status" value="1"/>
</dbReference>
<dbReference type="PANTHER" id="PTHR42756">
    <property type="entry name" value="TRANSCRIPTIONAL REGULATOR, MARR"/>
    <property type="match status" value="1"/>
</dbReference>
<dbReference type="EMBL" id="JBHSMI010000052">
    <property type="protein sequence ID" value="MFC5405921.1"/>
    <property type="molecule type" value="Genomic_DNA"/>
</dbReference>
<dbReference type="PROSITE" id="PS50995">
    <property type="entry name" value="HTH_MARR_2"/>
    <property type="match status" value="1"/>
</dbReference>
<dbReference type="RefSeq" id="WP_378137640.1">
    <property type="nucleotide sequence ID" value="NZ_JBHSMI010000052.1"/>
</dbReference>
<dbReference type="InterPro" id="IPR036388">
    <property type="entry name" value="WH-like_DNA-bd_sf"/>
</dbReference>
<keyword evidence="6" id="KW-1185">Reference proteome</keyword>
<dbReference type="SUPFAM" id="SSF46785">
    <property type="entry name" value="Winged helix' DNA-binding domain"/>
    <property type="match status" value="1"/>
</dbReference>
<keyword evidence="1" id="KW-0805">Transcription regulation</keyword>
<dbReference type="Proteomes" id="UP001596113">
    <property type="component" value="Unassembled WGS sequence"/>
</dbReference>
<keyword evidence="2" id="KW-0238">DNA-binding</keyword>
<organism evidence="5 6">
    <name type="scientific">Cohnella soli</name>
    <dbReference type="NCBI Taxonomy" id="425005"/>
    <lineage>
        <taxon>Bacteria</taxon>
        <taxon>Bacillati</taxon>
        <taxon>Bacillota</taxon>
        <taxon>Bacilli</taxon>
        <taxon>Bacillales</taxon>
        <taxon>Paenibacillaceae</taxon>
        <taxon>Cohnella</taxon>
    </lineage>
</organism>
<proteinExistence type="predicted"/>
<protein>
    <submittedName>
        <fullName evidence="5">MarR family winged helix-turn-helix transcriptional regulator</fullName>
    </submittedName>
</protein>
<gene>
    <name evidence="5" type="ORF">ACFPOF_24535</name>
</gene>
<reference evidence="6" key="1">
    <citation type="journal article" date="2019" name="Int. J. Syst. Evol. Microbiol.">
        <title>The Global Catalogue of Microorganisms (GCM) 10K type strain sequencing project: providing services to taxonomists for standard genome sequencing and annotation.</title>
        <authorList>
            <consortium name="The Broad Institute Genomics Platform"/>
            <consortium name="The Broad Institute Genome Sequencing Center for Infectious Disease"/>
            <person name="Wu L."/>
            <person name="Ma J."/>
        </authorList>
    </citation>
    <scope>NUCLEOTIDE SEQUENCE [LARGE SCALE GENOMIC DNA]</scope>
    <source>
        <strain evidence="6">CGMCC 1.18575</strain>
    </source>
</reference>
<accession>A0ABW0HXL4</accession>
<evidence type="ECO:0000256" key="2">
    <source>
        <dbReference type="ARBA" id="ARBA00023125"/>
    </source>
</evidence>
<dbReference type="InterPro" id="IPR000835">
    <property type="entry name" value="HTH_MarR-typ"/>
</dbReference>
<evidence type="ECO:0000313" key="6">
    <source>
        <dbReference type="Proteomes" id="UP001596113"/>
    </source>
</evidence>
<comment type="caution">
    <text evidence="5">The sequence shown here is derived from an EMBL/GenBank/DDBJ whole genome shotgun (WGS) entry which is preliminary data.</text>
</comment>
<evidence type="ECO:0000259" key="4">
    <source>
        <dbReference type="PROSITE" id="PS50995"/>
    </source>
</evidence>
<dbReference type="PANTHER" id="PTHR42756:SF1">
    <property type="entry name" value="TRANSCRIPTIONAL REPRESSOR OF EMRAB OPERON"/>
    <property type="match status" value="1"/>
</dbReference>
<name>A0ABW0HXL4_9BACL</name>
<evidence type="ECO:0000256" key="1">
    <source>
        <dbReference type="ARBA" id="ARBA00023015"/>
    </source>
</evidence>
<evidence type="ECO:0000313" key="5">
    <source>
        <dbReference type="EMBL" id="MFC5405921.1"/>
    </source>
</evidence>
<dbReference type="PRINTS" id="PR00598">
    <property type="entry name" value="HTHMARR"/>
</dbReference>